<gene>
    <name evidence="9" type="primary">kdpA</name>
    <name evidence="10" type="ORF">C8D98_0851</name>
</gene>
<proteinExistence type="inferred from homology"/>
<feature type="transmembrane region" description="Helical" evidence="9">
    <location>
        <begin position="6"/>
        <end position="26"/>
    </location>
</feature>
<feature type="transmembrane region" description="Helical" evidence="9">
    <location>
        <begin position="221"/>
        <end position="242"/>
    </location>
</feature>
<keyword evidence="7 9" id="KW-0406">Ion transport</keyword>
<keyword evidence="11" id="KW-1185">Reference proteome</keyword>
<dbReference type="InterPro" id="IPR004623">
    <property type="entry name" value="KdpA"/>
</dbReference>
<evidence type="ECO:0000256" key="9">
    <source>
        <dbReference type="HAMAP-Rule" id="MF_00275"/>
    </source>
</evidence>
<feature type="transmembrane region" description="Helical" evidence="9">
    <location>
        <begin position="254"/>
        <end position="273"/>
    </location>
</feature>
<feature type="transmembrane region" description="Helical" evidence="9">
    <location>
        <begin position="105"/>
        <end position="126"/>
    </location>
</feature>
<evidence type="ECO:0000256" key="8">
    <source>
        <dbReference type="ARBA" id="ARBA00023136"/>
    </source>
</evidence>
<evidence type="ECO:0000256" key="1">
    <source>
        <dbReference type="ARBA" id="ARBA00022448"/>
    </source>
</evidence>
<feature type="transmembrane region" description="Helical" evidence="9">
    <location>
        <begin position="496"/>
        <end position="519"/>
    </location>
</feature>
<dbReference type="GO" id="GO:0030955">
    <property type="term" value="F:potassium ion binding"/>
    <property type="evidence" value="ECO:0007669"/>
    <property type="project" value="UniProtKB-UniRule"/>
</dbReference>
<comment type="function">
    <text evidence="9">Part of the high-affinity ATP-driven potassium transport (or Kdp) system, which catalyzes the hydrolysis of ATP coupled with the electrogenic transport of potassium into the cytoplasm. This subunit binds the extracellular potassium ions and delivers the ions to the membrane domain of KdpB through an intramembrane tunnel.</text>
</comment>
<evidence type="ECO:0000313" key="10">
    <source>
        <dbReference type="EMBL" id="TCK62328.1"/>
    </source>
</evidence>
<keyword evidence="2 9" id="KW-1003">Cell membrane</keyword>
<keyword evidence="1 9" id="KW-0813">Transport</keyword>
<dbReference type="PANTHER" id="PTHR30607:SF2">
    <property type="entry name" value="POTASSIUM-TRANSPORTING ATPASE POTASSIUM-BINDING SUBUNIT"/>
    <property type="match status" value="1"/>
</dbReference>
<dbReference type="OrthoDB" id="9763796at2"/>
<accession>A0A4R1KCK0</accession>
<dbReference type="RefSeq" id="WP_132872311.1">
    <property type="nucleotide sequence ID" value="NZ_SMGG01000003.1"/>
</dbReference>
<keyword evidence="5 9" id="KW-0630">Potassium</keyword>
<evidence type="ECO:0000313" key="11">
    <source>
        <dbReference type="Proteomes" id="UP000294614"/>
    </source>
</evidence>
<dbReference type="GO" id="GO:0008556">
    <property type="term" value="F:P-type potassium transmembrane transporter activity"/>
    <property type="evidence" value="ECO:0007669"/>
    <property type="project" value="InterPro"/>
</dbReference>
<sequence>MILVTMVIGISAVLSWYLGKYMAYILDTEAEGTWRTYLKQFAVFNALMFAVCFTVLSFQQYLPLNPDGRGALTPDLIFNTTASFVTNTNLQHYSGEVSMSYFSQLFALMWLQFVSAATGIAALAALSRGLSGKGFGSFYKDMTRTTLFILLPAAFVVAVLLIFTGVPMTFGGTVEAHTLEGAIQNIARGPAAAFIAIKQLGSNGGGFFGPNSAHPFENPSFLSNIIETMSIIIIPMSCVWMFGRLTGKMRHAAVIFSVMLLLLVMKVSFASYFESAPTGALAGLDVQTSSNLEGKELRFGTSAAPLWTAVTTSTSNGSVNSMHDSLNPLTGLVPLTGMWLNETFGGVGVGMINMFIYILTGVFICGMMVGRTPEYLGRKVETQEMKLVLLALLVHPFCILGGTALFTIMPWGAETVHNAGAHGFTEILYEFTSASANNGSGFEGLGDNTPAWNIATGLVMLISRYVPIVLPLMAVGSLSAKKISPDTNGTLHTDTLLFGAVILGSIIFIGALLFMPVAVLGPVSEYMAGALK</sequence>
<dbReference type="AlphaFoldDB" id="A0A4R1KCK0"/>
<comment type="subunit">
    <text evidence="9">The system is composed of three essential subunits: KdpA, KdpB and KdpC.</text>
</comment>
<comment type="similarity">
    <text evidence="9">Belongs to the KdpA family.</text>
</comment>
<evidence type="ECO:0000256" key="3">
    <source>
        <dbReference type="ARBA" id="ARBA00022538"/>
    </source>
</evidence>
<keyword evidence="8 9" id="KW-0472">Membrane</keyword>
<dbReference type="EMBL" id="SMGG01000003">
    <property type="protein sequence ID" value="TCK62328.1"/>
    <property type="molecule type" value="Genomic_DNA"/>
</dbReference>
<feature type="transmembrane region" description="Helical" evidence="9">
    <location>
        <begin position="147"/>
        <end position="170"/>
    </location>
</feature>
<dbReference type="HAMAP" id="MF_00275">
    <property type="entry name" value="KdpA"/>
    <property type="match status" value="1"/>
</dbReference>
<keyword evidence="6 9" id="KW-1133">Transmembrane helix</keyword>
<comment type="subcellular location">
    <subcellularLocation>
        <location evidence="9">Cell membrane</location>
        <topology evidence="9">Multi-pass membrane protein</topology>
    </subcellularLocation>
</comment>
<evidence type="ECO:0000256" key="4">
    <source>
        <dbReference type="ARBA" id="ARBA00022692"/>
    </source>
</evidence>
<protein>
    <recommendedName>
        <fullName evidence="9">Potassium-transporting ATPase potassium-binding subunit</fullName>
    </recommendedName>
    <alternativeName>
        <fullName evidence="9">ATP phosphohydrolase [potassium-transporting] A chain</fullName>
    </alternativeName>
    <alternativeName>
        <fullName evidence="9">Potassium-binding and translocating subunit A</fullName>
    </alternativeName>
    <alternativeName>
        <fullName evidence="9">Potassium-translocating ATPase A chain</fullName>
    </alternativeName>
</protein>
<dbReference type="Proteomes" id="UP000294614">
    <property type="component" value="Unassembled WGS sequence"/>
</dbReference>
<dbReference type="GO" id="GO:0005886">
    <property type="term" value="C:plasma membrane"/>
    <property type="evidence" value="ECO:0007669"/>
    <property type="project" value="UniProtKB-SubCell"/>
</dbReference>
<dbReference type="PANTHER" id="PTHR30607">
    <property type="entry name" value="POTASSIUM-TRANSPORTING ATPASE A CHAIN"/>
    <property type="match status" value="1"/>
</dbReference>
<dbReference type="Pfam" id="PF03814">
    <property type="entry name" value="KdpA"/>
    <property type="match status" value="1"/>
</dbReference>
<evidence type="ECO:0000256" key="2">
    <source>
        <dbReference type="ARBA" id="ARBA00022475"/>
    </source>
</evidence>
<dbReference type="NCBIfam" id="TIGR00680">
    <property type="entry name" value="kdpA"/>
    <property type="match status" value="1"/>
</dbReference>
<feature type="transmembrane region" description="Helical" evidence="9">
    <location>
        <begin position="344"/>
        <end position="366"/>
    </location>
</feature>
<feature type="transmembrane region" description="Helical" evidence="9">
    <location>
        <begin position="387"/>
        <end position="409"/>
    </location>
</feature>
<dbReference type="PIRSF" id="PIRSF001294">
    <property type="entry name" value="K_ATPaseA"/>
    <property type="match status" value="1"/>
</dbReference>
<name>A0A4R1KCK0_9BACT</name>
<evidence type="ECO:0000256" key="6">
    <source>
        <dbReference type="ARBA" id="ARBA00022989"/>
    </source>
</evidence>
<keyword evidence="4 9" id="KW-0812">Transmembrane</keyword>
<evidence type="ECO:0000256" key="7">
    <source>
        <dbReference type="ARBA" id="ARBA00023065"/>
    </source>
</evidence>
<organism evidence="10 11">
    <name type="scientific">Seleniivibrio woodruffii</name>
    <dbReference type="NCBI Taxonomy" id="1078050"/>
    <lineage>
        <taxon>Bacteria</taxon>
        <taxon>Pseudomonadati</taxon>
        <taxon>Deferribacterota</taxon>
        <taxon>Deferribacteres</taxon>
        <taxon>Deferribacterales</taxon>
        <taxon>Geovibrionaceae</taxon>
        <taxon>Seleniivibrio</taxon>
    </lineage>
</organism>
<reference evidence="10 11" key="1">
    <citation type="submission" date="2019-03" db="EMBL/GenBank/DDBJ databases">
        <title>Genomic Encyclopedia of Type Strains, Phase IV (KMG-IV): sequencing the most valuable type-strain genomes for metagenomic binning, comparative biology and taxonomic classification.</title>
        <authorList>
            <person name="Goeker M."/>
        </authorList>
    </citation>
    <scope>NUCLEOTIDE SEQUENCE [LARGE SCALE GENOMIC DNA]</scope>
    <source>
        <strain evidence="10 11">DSM 24984</strain>
    </source>
</reference>
<feature type="transmembrane region" description="Helical" evidence="9">
    <location>
        <begin position="451"/>
        <end position="475"/>
    </location>
</feature>
<feature type="transmembrane region" description="Helical" evidence="9">
    <location>
        <begin position="38"/>
        <end position="58"/>
    </location>
</feature>
<comment type="caution">
    <text evidence="10">The sequence shown here is derived from an EMBL/GenBank/DDBJ whole genome shotgun (WGS) entry which is preliminary data.</text>
</comment>
<keyword evidence="3 9" id="KW-0633">Potassium transport</keyword>
<evidence type="ECO:0000256" key="5">
    <source>
        <dbReference type="ARBA" id="ARBA00022958"/>
    </source>
</evidence>